<accession>A0A139AEG7</accession>
<keyword evidence="1" id="KW-0732">Signal</keyword>
<reference evidence="2 3" key="1">
    <citation type="journal article" date="2015" name="Genome Biol. Evol.">
        <title>Phylogenomic analyses indicate that early fungi evolved digesting cell walls of algal ancestors of land plants.</title>
        <authorList>
            <person name="Chang Y."/>
            <person name="Wang S."/>
            <person name="Sekimoto S."/>
            <person name="Aerts A.L."/>
            <person name="Choi C."/>
            <person name="Clum A."/>
            <person name="LaButti K.M."/>
            <person name="Lindquist E.A."/>
            <person name="Yee Ngan C."/>
            <person name="Ohm R.A."/>
            <person name="Salamov A.A."/>
            <person name="Grigoriev I.V."/>
            <person name="Spatafora J.W."/>
            <person name="Berbee M.L."/>
        </authorList>
    </citation>
    <scope>NUCLEOTIDE SEQUENCE [LARGE SCALE GENOMIC DNA]</scope>
    <source>
        <strain evidence="2 3">JEL478</strain>
    </source>
</reference>
<evidence type="ECO:0000256" key="1">
    <source>
        <dbReference type="SAM" id="SignalP"/>
    </source>
</evidence>
<protein>
    <recommendedName>
        <fullName evidence="4">EGF-like domain-containing protein</fullName>
    </recommendedName>
</protein>
<proteinExistence type="predicted"/>
<dbReference type="AlphaFoldDB" id="A0A139AEG7"/>
<dbReference type="Proteomes" id="UP000070544">
    <property type="component" value="Unassembled WGS sequence"/>
</dbReference>
<name>A0A139AEG7_GONPJ</name>
<feature type="signal peptide" evidence="1">
    <location>
        <begin position="1"/>
        <end position="24"/>
    </location>
</feature>
<evidence type="ECO:0000313" key="3">
    <source>
        <dbReference type="Proteomes" id="UP000070544"/>
    </source>
</evidence>
<feature type="chain" id="PRO_5007296144" description="EGF-like domain-containing protein" evidence="1">
    <location>
        <begin position="25"/>
        <end position="101"/>
    </location>
</feature>
<gene>
    <name evidence="2" type="ORF">M427DRAFT_326256</name>
</gene>
<organism evidence="2 3">
    <name type="scientific">Gonapodya prolifera (strain JEL478)</name>
    <name type="common">Monoblepharis prolifera</name>
    <dbReference type="NCBI Taxonomy" id="1344416"/>
    <lineage>
        <taxon>Eukaryota</taxon>
        <taxon>Fungi</taxon>
        <taxon>Fungi incertae sedis</taxon>
        <taxon>Chytridiomycota</taxon>
        <taxon>Chytridiomycota incertae sedis</taxon>
        <taxon>Monoblepharidomycetes</taxon>
        <taxon>Monoblepharidales</taxon>
        <taxon>Gonapodyaceae</taxon>
        <taxon>Gonapodya</taxon>
    </lineage>
</organism>
<evidence type="ECO:0008006" key="4">
    <source>
        <dbReference type="Google" id="ProtNLM"/>
    </source>
</evidence>
<evidence type="ECO:0000313" key="2">
    <source>
        <dbReference type="EMBL" id="KXS15216.1"/>
    </source>
</evidence>
<sequence length="101" mass="10969">MLKIPILAWFDLVLLFSAFSIATAQSDNLPTVAEIQGTKHHLARRDCPWGTQVWPSDTTGQCTCKTGWTKGGNGQCCSPNSYWDSSRGCVCNAGTSWNGNT</sequence>
<dbReference type="OrthoDB" id="2161493at2759"/>
<dbReference type="EMBL" id="KQ965763">
    <property type="protein sequence ID" value="KXS15216.1"/>
    <property type="molecule type" value="Genomic_DNA"/>
</dbReference>
<keyword evidence="3" id="KW-1185">Reference proteome</keyword>